<dbReference type="Proteomes" id="UP000664761">
    <property type="component" value="Unassembled WGS sequence"/>
</dbReference>
<feature type="transmembrane region" description="Helical" evidence="1">
    <location>
        <begin position="12"/>
        <end position="30"/>
    </location>
</feature>
<proteinExistence type="predicted"/>
<sequence length="134" mass="14279">MSVKSNLLRNTLLINAGTSLLTGGVALAFADPLARWTGIAPWILYTLGVGLMLFAADFAWTATRKQINPLFAKLIIAADVAWVGGSGLSLLLFQDRLTVEGSWVVEILAIAVAVLATLQTVGLKRLGDHHPRTA</sequence>
<keyword evidence="1" id="KW-0812">Transmembrane</keyword>
<name>A0ABS3F4W3_9PROT</name>
<keyword evidence="1" id="KW-0472">Membrane</keyword>
<evidence type="ECO:0000313" key="3">
    <source>
        <dbReference type="Proteomes" id="UP000664761"/>
    </source>
</evidence>
<feature type="transmembrane region" description="Helical" evidence="1">
    <location>
        <begin position="70"/>
        <end position="91"/>
    </location>
</feature>
<dbReference type="RefSeq" id="WP_207044031.1">
    <property type="nucleotide sequence ID" value="NZ_JAFLNC010000002.1"/>
</dbReference>
<accession>A0ABS3F4W3</accession>
<feature type="transmembrane region" description="Helical" evidence="1">
    <location>
        <begin position="42"/>
        <end position="63"/>
    </location>
</feature>
<keyword evidence="3" id="KW-1185">Reference proteome</keyword>
<evidence type="ECO:0000256" key="1">
    <source>
        <dbReference type="SAM" id="Phobius"/>
    </source>
</evidence>
<organism evidence="2 3">
    <name type="scientific">Sneathiella sedimenti</name>
    <dbReference type="NCBI Taxonomy" id="2816034"/>
    <lineage>
        <taxon>Bacteria</taxon>
        <taxon>Pseudomonadati</taxon>
        <taxon>Pseudomonadota</taxon>
        <taxon>Alphaproteobacteria</taxon>
        <taxon>Sneathiellales</taxon>
        <taxon>Sneathiellaceae</taxon>
        <taxon>Sneathiella</taxon>
    </lineage>
</organism>
<feature type="transmembrane region" description="Helical" evidence="1">
    <location>
        <begin position="103"/>
        <end position="123"/>
    </location>
</feature>
<protein>
    <submittedName>
        <fullName evidence="2">Uncharacterized protein</fullName>
    </submittedName>
</protein>
<reference evidence="2 3" key="1">
    <citation type="submission" date="2021-03" db="EMBL/GenBank/DDBJ databases">
        <title>Sneathiella sp. CAU 1612 isolated from Kang Won-do.</title>
        <authorList>
            <person name="Kim W."/>
        </authorList>
    </citation>
    <scope>NUCLEOTIDE SEQUENCE [LARGE SCALE GENOMIC DNA]</scope>
    <source>
        <strain evidence="2 3">CAU 1612</strain>
    </source>
</reference>
<keyword evidence="1" id="KW-1133">Transmembrane helix</keyword>
<evidence type="ECO:0000313" key="2">
    <source>
        <dbReference type="EMBL" id="MBO0333569.1"/>
    </source>
</evidence>
<dbReference type="EMBL" id="JAFLNC010000002">
    <property type="protein sequence ID" value="MBO0333569.1"/>
    <property type="molecule type" value="Genomic_DNA"/>
</dbReference>
<comment type="caution">
    <text evidence="2">The sequence shown here is derived from an EMBL/GenBank/DDBJ whole genome shotgun (WGS) entry which is preliminary data.</text>
</comment>
<gene>
    <name evidence="2" type="ORF">J0X12_08095</name>
</gene>